<sequence>MDHRTGNSSRTTAFGHLAAQRLGKHKLRALRRGRSFPVQRSRAPLSPTAGQSNVSAVRNLAREPGQARHLLPEYQNANLHDGESDDQQEEPSRNPSPELPRNAQPEFPVTPEAQFYQPSVLNLGEKARLLSQARYAARVSRGTYNGLGDFPSVDIPTGSFDSYWKVDTALSAEARLKIKIYDVCPTGCQAYTGAYENWEMNQTCSVCDKPRVRGGPVRYEYISIIDRLRGFYSNEYLSEKLRYRQVRSDYPDKSEDVFDGEHYKTLLTRNVTWRSSNYRASERYFSKTTDLALGLSTDGIPLQKHTGLDTWPLLITL</sequence>
<organism evidence="1 2">
    <name type="scientific">Naganishia onofrii</name>
    <dbReference type="NCBI Taxonomy" id="1851511"/>
    <lineage>
        <taxon>Eukaryota</taxon>
        <taxon>Fungi</taxon>
        <taxon>Dikarya</taxon>
        <taxon>Basidiomycota</taxon>
        <taxon>Agaricomycotina</taxon>
        <taxon>Tremellomycetes</taxon>
        <taxon>Filobasidiales</taxon>
        <taxon>Filobasidiaceae</taxon>
        <taxon>Naganishia</taxon>
    </lineage>
</organism>
<dbReference type="EMBL" id="JASBWV010000030">
    <property type="protein sequence ID" value="KAJ9118089.1"/>
    <property type="molecule type" value="Genomic_DNA"/>
</dbReference>
<dbReference type="Proteomes" id="UP001234202">
    <property type="component" value="Unassembled WGS sequence"/>
</dbReference>
<comment type="caution">
    <text evidence="1">The sequence shown here is derived from an EMBL/GenBank/DDBJ whole genome shotgun (WGS) entry which is preliminary data.</text>
</comment>
<accession>A0ACC2X212</accession>
<evidence type="ECO:0000313" key="1">
    <source>
        <dbReference type="EMBL" id="KAJ9118089.1"/>
    </source>
</evidence>
<gene>
    <name evidence="1" type="ORF">QFC24_006361</name>
</gene>
<evidence type="ECO:0000313" key="2">
    <source>
        <dbReference type="Proteomes" id="UP001234202"/>
    </source>
</evidence>
<proteinExistence type="predicted"/>
<reference evidence="1" key="1">
    <citation type="submission" date="2023-04" db="EMBL/GenBank/DDBJ databases">
        <title>Draft Genome sequencing of Naganishia species isolated from polar environments using Oxford Nanopore Technology.</title>
        <authorList>
            <person name="Leo P."/>
            <person name="Venkateswaran K."/>
        </authorList>
    </citation>
    <scope>NUCLEOTIDE SEQUENCE</scope>
    <source>
        <strain evidence="1">DBVPG 5303</strain>
    </source>
</reference>
<keyword evidence="2" id="KW-1185">Reference proteome</keyword>
<protein>
    <submittedName>
        <fullName evidence="1">Uncharacterized protein</fullName>
    </submittedName>
</protein>
<name>A0ACC2X212_9TREE</name>